<proteinExistence type="inferred from homology"/>
<comment type="subunit">
    <text evidence="5 8">Homododecamer.</text>
</comment>
<feature type="site" description="Transition state stabilizer" evidence="8 11">
    <location>
        <position position="25"/>
    </location>
</feature>
<dbReference type="SUPFAM" id="SSF52304">
    <property type="entry name" value="Type II 3-dehydroquinate dehydratase"/>
    <property type="match status" value="1"/>
</dbReference>
<feature type="binding site" evidence="8 10">
    <location>
        <position position="95"/>
    </location>
    <ligand>
        <name>substrate</name>
    </ligand>
</feature>
<dbReference type="PIRSF" id="PIRSF001399">
    <property type="entry name" value="DHquinase_II"/>
    <property type="match status" value="1"/>
</dbReference>
<evidence type="ECO:0000256" key="11">
    <source>
        <dbReference type="PIRSR" id="PIRSR001399-3"/>
    </source>
</evidence>
<keyword evidence="7 8" id="KW-0456">Lyase</keyword>
<feature type="active site" description="Proton acceptor" evidence="8 9">
    <location>
        <position position="30"/>
    </location>
</feature>
<feature type="binding site" evidence="8 10">
    <location>
        <position position="88"/>
    </location>
    <ligand>
        <name>substrate</name>
    </ligand>
</feature>
<sequence>MAFRNISAKNILVIHGPNLNLLGKREPEIYGKTTLDDINRKLSAISRAAEVRLDTFQSNNEGELINRVQQAMDDETDFIIINPAGLTHTSIALRDALAATGVPFIEIHLSNIYAREVFRHKSYFSDLAIGVISGLGAKGYELALLFALTDR</sequence>
<dbReference type="HAMAP" id="MF_00169">
    <property type="entry name" value="AroQ"/>
    <property type="match status" value="1"/>
</dbReference>
<comment type="similarity">
    <text evidence="4 8">Belongs to the type-II 3-dehydroquinase family.</text>
</comment>
<evidence type="ECO:0000256" key="2">
    <source>
        <dbReference type="ARBA" id="ARBA00003924"/>
    </source>
</evidence>
<dbReference type="GO" id="GO:0008652">
    <property type="term" value="P:amino acid biosynthetic process"/>
    <property type="evidence" value="ECO:0007669"/>
    <property type="project" value="UniProtKB-KW"/>
</dbReference>
<accession>A0A1H2X647</accession>
<dbReference type="PANTHER" id="PTHR21272">
    <property type="entry name" value="CATABOLIC 3-DEHYDROQUINASE"/>
    <property type="match status" value="1"/>
</dbReference>
<keyword evidence="8" id="KW-0028">Amino-acid biosynthesis</keyword>
<dbReference type="CDD" id="cd00466">
    <property type="entry name" value="DHQase_II"/>
    <property type="match status" value="1"/>
</dbReference>
<dbReference type="GO" id="GO:0003855">
    <property type="term" value="F:3-dehydroquinate dehydratase activity"/>
    <property type="evidence" value="ECO:0007669"/>
    <property type="project" value="UniProtKB-UniRule"/>
</dbReference>
<name>A0A1H2X647_9PROT</name>
<dbReference type="NCBIfam" id="NF003807">
    <property type="entry name" value="PRK05395.1-4"/>
    <property type="match status" value="1"/>
</dbReference>
<evidence type="ECO:0000256" key="10">
    <source>
        <dbReference type="PIRSR" id="PIRSR001399-2"/>
    </source>
</evidence>
<dbReference type="Gene3D" id="3.40.50.9100">
    <property type="entry name" value="Dehydroquinase, class II"/>
    <property type="match status" value="1"/>
</dbReference>
<comment type="pathway">
    <text evidence="3 8">Metabolic intermediate biosynthesis; chorismate biosynthesis; chorismate from D-erythrose 4-phosphate and phosphoenolpyruvate: step 3/7.</text>
</comment>
<dbReference type="UniPathway" id="UPA00053">
    <property type="reaction ID" value="UER00086"/>
</dbReference>
<evidence type="ECO:0000256" key="9">
    <source>
        <dbReference type="PIRSR" id="PIRSR001399-1"/>
    </source>
</evidence>
<keyword evidence="8" id="KW-0057">Aromatic amino acid biosynthesis</keyword>
<dbReference type="EC" id="4.2.1.10" evidence="6 8"/>
<gene>
    <name evidence="8" type="primary">aroQ</name>
    <name evidence="12" type="ORF">SAMN05421882_10357</name>
</gene>
<feature type="active site" description="Proton donor" evidence="8 9">
    <location>
        <position position="108"/>
    </location>
</feature>
<evidence type="ECO:0000256" key="8">
    <source>
        <dbReference type="HAMAP-Rule" id="MF_00169"/>
    </source>
</evidence>
<dbReference type="InterPro" id="IPR036441">
    <property type="entry name" value="DHquinase_II_sf"/>
</dbReference>
<protein>
    <recommendedName>
        <fullName evidence="6 8">3-dehydroquinate dehydratase</fullName>
        <shortName evidence="8">3-dehydroquinase</shortName>
        <ecNumber evidence="6 8">4.2.1.10</ecNumber>
    </recommendedName>
    <alternativeName>
        <fullName evidence="8">Type II DHQase</fullName>
    </alternativeName>
</protein>
<dbReference type="GO" id="GO:0009073">
    <property type="term" value="P:aromatic amino acid family biosynthetic process"/>
    <property type="evidence" value="ECO:0007669"/>
    <property type="project" value="UniProtKB-KW"/>
</dbReference>
<dbReference type="InterPro" id="IPR018509">
    <property type="entry name" value="DHquinase_II_CS"/>
</dbReference>
<dbReference type="GO" id="GO:0019631">
    <property type="term" value="P:quinate catabolic process"/>
    <property type="evidence" value="ECO:0007669"/>
    <property type="project" value="TreeGrafter"/>
</dbReference>
<evidence type="ECO:0000256" key="1">
    <source>
        <dbReference type="ARBA" id="ARBA00001864"/>
    </source>
</evidence>
<dbReference type="InterPro" id="IPR001874">
    <property type="entry name" value="DHquinase_II"/>
</dbReference>
<dbReference type="PROSITE" id="PS01029">
    <property type="entry name" value="DEHYDROQUINASE_II"/>
    <property type="match status" value="1"/>
</dbReference>
<dbReference type="NCBIfam" id="TIGR01088">
    <property type="entry name" value="aroQ"/>
    <property type="match status" value="1"/>
</dbReference>
<dbReference type="GO" id="GO:0009423">
    <property type="term" value="P:chorismate biosynthetic process"/>
    <property type="evidence" value="ECO:0007669"/>
    <property type="project" value="UniProtKB-UniRule"/>
</dbReference>
<evidence type="ECO:0000256" key="6">
    <source>
        <dbReference type="ARBA" id="ARBA00012060"/>
    </source>
</evidence>
<evidence type="ECO:0000256" key="4">
    <source>
        <dbReference type="ARBA" id="ARBA00011037"/>
    </source>
</evidence>
<dbReference type="AlphaFoldDB" id="A0A1H2X647"/>
<evidence type="ECO:0000313" key="12">
    <source>
        <dbReference type="EMBL" id="SDW88257.1"/>
    </source>
</evidence>
<evidence type="ECO:0000256" key="3">
    <source>
        <dbReference type="ARBA" id="ARBA00004902"/>
    </source>
</evidence>
<comment type="function">
    <text evidence="2 8">Catalyzes a trans-dehydration via an enolate intermediate.</text>
</comment>
<feature type="binding site" evidence="8 10">
    <location>
        <position position="82"/>
    </location>
    <ligand>
        <name>substrate</name>
    </ligand>
</feature>
<dbReference type="EMBL" id="FNNH01000035">
    <property type="protein sequence ID" value="SDW88257.1"/>
    <property type="molecule type" value="Genomic_DNA"/>
</dbReference>
<reference evidence="12 13" key="1">
    <citation type="submission" date="2016-10" db="EMBL/GenBank/DDBJ databases">
        <authorList>
            <person name="de Groot N.N."/>
        </authorList>
    </citation>
    <scope>NUCLEOTIDE SEQUENCE [LARGE SCALE GENOMIC DNA]</scope>
    <source>
        <strain evidence="12 13">Nm110</strain>
    </source>
</reference>
<dbReference type="Pfam" id="PF01220">
    <property type="entry name" value="DHquinase_II"/>
    <property type="match status" value="1"/>
</dbReference>
<dbReference type="NCBIfam" id="NF003806">
    <property type="entry name" value="PRK05395.1-3"/>
    <property type="match status" value="1"/>
</dbReference>
<comment type="catalytic activity">
    <reaction evidence="1 8">
        <text>3-dehydroquinate = 3-dehydroshikimate + H2O</text>
        <dbReference type="Rhea" id="RHEA:21096"/>
        <dbReference type="ChEBI" id="CHEBI:15377"/>
        <dbReference type="ChEBI" id="CHEBI:16630"/>
        <dbReference type="ChEBI" id="CHEBI:32364"/>
        <dbReference type="EC" id="4.2.1.10"/>
    </reaction>
</comment>
<dbReference type="NCBIfam" id="NF003804">
    <property type="entry name" value="PRK05395.1-1"/>
    <property type="match status" value="1"/>
</dbReference>
<organism evidence="12 13">
    <name type="scientific">Nitrosomonas communis</name>
    <dbReference type="NCBI Taxonomy" id="44574"/>
    <lineage>
        <taxon>Bacteria</taxon>
        <taxon>Pseudomonadati</taxon>
        <taxon>Pseudomonadota</taxon>
        <taxon>Betaproteobacteria</taxon>
        <taxon>Nitrosomonadales</taxon>
        <taxon>Nitrosomonadaceae</taxon>
        <taxon>Nitrosomonas</taxon>
    </lineage>
</organism>
<evidence type="ECO:0000313" key="13">
    <source>
        <dbReference type="Proteomes" id="UP000183454"/>
    </source>
</evidence>
<feature type="binding site" evidence="8 10">
    <location>
        <begin position="109"/>
        <end position="110"/>
    </location>
    <ligand>
        <name>substrate</name>
    </ligand>
</feature>
<dbReference type="Proteomes" id="UP000183454">
    <property type="component" value="Unassembled WGS sequence"/>
</dbReference>
<evidence type="ECO:0000256" key="5">
    <source>
        <dbReference type="ARBA" id="ARBA00011193"/>
    </source>
</evidence>
<dbReference type="PANTHER" id="PTHR21272:SF3">
    <property type="entry name" value="CATABOLIC 3-DEHYDROQUINASE"/>
    <property type="match status" value="1"/>
</dbReference>
<evidence type="ECO:0000256" key="7">
    <source>
        <dbReference type="ARBA" id="ARBA00023239"/>
    </source>
</evidence>
<dbReference type="NCBIfam" id="NF003805">
    <property type="entry name" value="PRK05395.1-2"/>
    <property type="match status" value="1"/>
</dbReference>
<dbReference type="RefSeq" id="WP_074667544.1">
    <property type="nucleotide sequence ID" value="NZ_FNNH01000035.1"/>
</dbReference>
<feature type="binding site" evidence="8 10">
    <location>
        <position position="119"/>
    </location>
    <ligand>
        <name>substrate</name>
    </ligand>
</feature>